<sequence>MSSELYQNIQAFYDQSSALWESTWGEHMHHGYYGPTGTHRKQDRYQAQIDLIDQLLRWAQIDQATAILDAGCGIGGSALYLGDRYSAQVSGVTLSPAQAARATERAEAAGLSDHAQFLVADVLNTPFPDEHFDFIWSMESGEHYPDKGQFFRECDRLLKPGGRLLMATWCHRPTNSLAGPLTDSEQQHLQWLYQVYHLPYVLSVPDYADLAQQAGLAQIQTADWSEAVAPFWDDVIVSALNWDAIAGLLQTGWPTIQGAFALGLMRWGFQRGLIRYGILCATKP</sequence>
<dbReference type="InterPro" id="IPR050447">
    <property type="entry name" value="Erg6_SMT_methyltransf"/>
</dbReference>
<name>A0A0C1Y5Q3_9CYAN</name>
<feature type="region of interest" description="SAM motif II" evidence="4">
    <location>
        <begin position="130"/>
        <end position="138"/>
    </location>
</feature>
<dbReference type="InterPro" id="IPR020803">
    <property type="entry name" value="MeTfrase_dom"/>
</dbReference>
<evidence type="ECO:0000256" key="2">
    <source>
        <dbReference type="ARBA" id="ARBA00022679"/>
    </source>
</evidence>
<reference evidence="6" key="2">
    <citation type="journal article" date="2015" name="Genome Announc.">
        <title>Draft Genome Sequence of Filamentous Marine Cyanobacterium Lyngbya confervoides Strain BDU141951.</title>
        <authorList>
            <person name="Chandrababunaidu M.M."/>
            <person name="Sen D."/>
            <person name="Tripathy S."/>
        </authorList>
    </citation>
    <scope>NUCLEOTIDE SEQUENCE</scope>
    <source>
        <strain evidence="6">BDU141951</strain>
    </source>
</reference>
<comment type="caution">
    <text evidence="6">The sequence shown here is derived from an EMBL/GenBank/DDBJ whole genome shotgun (WGS) entry which is preliminary data.</text>
</comment>
<evidence type="ECO:0000313" key="6">
    <source>
        <dbReference type="EMBL" id="NEV68793.1"/>
    </source>
</evidence>
<dbReference type="InterPro" id="IPR029063">
    <property type="entry name" value="SAM-dependent_MTases_sf"/>
</dbReference>
<evidence type="ECO:0000256" key="4">
    <source>
        <dbReference type="PROSITE-ProRule" id="PRU00914"/>
    </source>
</evidence>
<accession>A0A0C1Y5Q3</accession>
<dbReference type="CDD" id="cd02440">
    <property type="entry name" value="AdoMet_MTases"/>
    <property type="match status" value="1"/>
</dbReference>
<comment type="similarity">
    <text evidence="4">Belongs to the class I-like SAM-binding methyltransferase superfamily. gTMT family.</text>
</comment>
<evidence type="ECO:0000256" key="1">
    <source>
        <dbReference type="ARBA" id="ARBA00022603"/>
    </source>
</evidence>
<dbReference type="PANTHER" id="PTHR44068:SF11">
    <property type="entry name" value="GERANYL DIPHOSPHATE 2-C-METHYLTRANSFERASE"/>
    <property type="match status" value="1"/>
</dbReference>
<feature type="region of interest" description="SAM motif I" evidence="4">
    <location>
        <begin position="67"/>
        <end position="76"/>
    </location>
</feature>
<keyword evidence="1 4" id="KW-0489">Methyltransferase</keyword>
<dbReference type="PROSITE" id="PS51581">
    <property type="entry name" value="SAM_GTMT"/>
    <property type="match status" value="1"/>
</dbReference>
<dbReference type="EMBL" id="JTHE02000003">
    <property type="protein sequence ID" value="NEV68793.1"/>
    <property type="molecule type" value="Genomic_DNA"/>
</dbReference>
<dbReference type="InterPro" id="IPR013216">
    <property type="entry name" value="Methyltransf_11"/>
</dbReference>
<protein>
    <submittedName>
        <fullName evidence="6">Methyltransferase domain-containing protein</fullName>
    </submittedName>
</protein>
<keyword evidence="3 4" id="KW-0949">S-adenosyl-L-methionine</keyword>
<dbReference type="SMART" id="SM00828">
    <property type="entry name" value="PKS_MT"/>
    <property type="match status" value="1"/>
</dbReference>
<dbReference type="Gene3D" id="3.40.50.150">
    <property type="entry name" value="Vaccinia Virus protein VP39"/>
    <property type="match status" value="1"/>
</dbReference>
<organism evidence="6">
    <name type="scientific">Lyngbya confervoides BDU141951</name>
    <dbReference type="NCBI Taxonomy" id="1574623"/>
    <lineage>
        <taxon>Bacteria</taxon>
        <taxon>Bacillati</taxon>
        <taxon>Cyanobacteriota</taxon>
        <taxon>Cyanophyceae</taxon>
        <taxon>Oscillatoriophycideae</taxon>
        <taxon>Oscillatoriales</taxon>
        <taxon>Microcoleaceae</taxon>
        <taxon>Lyngbya</taxon>
    </lineage>
</organism>
<reference evidence="6" key="3">
    <citation type="submission" date="2020-02" db="EMBL/GenBank/DDBJ databases">
        <authorList>
            <person name="Sarangi A.N."/>
            <person name="Ghosh S."/>
            <person name="Mukherjee M."/>
            <person name="Tripathy S."/>
        </authorList>
    </citation>
    <scope>NUCLEOTIDE SEQUENCE</scope>
    <source>
        <strain evidence="6">BDU141951</strain>
    </source>
</reference>
<dbReference type="SUPFAM" id="SSF53335">
    <property type="entry name" value="S-adenosyl-L-methionine-dependent methyltransferases"/>
    <property type="match status" value="1"/>
</dbReference>
<feature type="domain" description="Polyketide synthase-like methyltransferase" evidence="5">
    <location>
        <begin position="19"/>
        <end position="230"/>
    </location>
</feature>
<evidence type="ECO:0000259" key="5">
    <source>
        <dbReference type="SMART" id="SM00828"/>
    </source>
</evidence>
<feature type="region of interest" description="SAM motif III" evidence="4">
    <location>
        <begin position="157"/>
        <end position="166"/>
    </location>
</feature>
<reference evidence="6" key="1">
    <citation type="submission" date="2014-11" db="EMBL/GenBank/DDBJ databases">
        <authorList>
            <person name="Malar M.C."/>
            <person name="Sen D."/>
            <person name="Tripathy S."/>
        </authorList>
    </citation>
    <scope>NUCLEOTIDE SEQUENCE</scope>
    <source>
        <strain evidence="6">BDU141951</strain>
    </source>
</reference>
<proteinExistence type="inferred from homology"/>
<dbReference type="GO" id="GO:0032259">
    <property type="term" value="P:methylation"/>
    <property type="evidence" value="ECO:0007669"/>
    <property type="project" value="UniProtKB-UniRule"/>
</dbReference>
<gene>
    <name evidence="6" type="ORF">QQ91_016950</name>
</gene>
<keyword evidence="2 4" id="KW-0808">Transferase</keyword>
<dbReference type="Pfam" id="PF08241">
    <property type="entry name" value="Methyltransf_11"/>
    <property type="match status" value="1"/>
</dbReference>
<dbReference type="InterPro" id="IPR025774">
    <property type="entry name" value="PiNMT-like"/>
</dbReference>
<dbReference type="AlphaFoldDB" id="A0A0C1Y5Q3"/>
<evidence type="ECO:0000256" key="3">
    <source>
        <dbReference type="ARBA" id="ARBA00022691"/>
    </source>
</evidence>
<dbReference type="PANTHER" id="PTHR44068">
    <property type="entry name" value="ZGC:194242"/>
    <property type="match status" value="1"/>
</dbReference>
<dbReference type="GO" id="GO:0008757">
    <property type="term" value="F:S-adenosylmethionine-dependent methyltransferase activity"/>
    <property type="evidence" value="ECO:0007669"/>
    <property type="project" value="InterPro"/>
</dbReference>